<sequence length="126" mass="13666">MPSNGWSEVTSSLPLDSGAVETHSLETLLASPDRNPMGMNWNTDSDPAFIAQHHHPQTGSGAHQVTFLQGGSAEGSNLCGETPLDFESNALTTRPSQPQVLRFQPHCFDPAAYIKHLYSYSCNAPR</sequence>
<dbReference type="OrthoDB" id="10047331at2759"/>
<dbReference type="Proteomes" id="UP000824540">
    <property type="component" value="Unassembled WGS sequence"/>
</dbReference>
<evidence type="ECO:0000313" key="2">
    <source>
        <dbReference type="EMBL" id="KAG9338373.1"/>
    </source>
</evidence>
<accession>A0A8T2ND37</accession>
<organism evidence="2 3">
    <name type="scientific">Albula glossodonta</name>
    <name type="common">roundjaw bonefish</name>
    <dbReference type="NCBI Taxonomy" id="121402"/>
    <lineage>
        <taxon>Eukaryota</taxon>
        <taxon>Metazoa</taxon>
        <taxon>Chordata</taxon>
        <taxon>Craniata</taxon>
        <taxon>Vertebrata</taxon>
        <taxon>Euteleostomi</taxon>
        <taxon>Actinopterygii</taxon>
        <taxon>Neopterygii</taxon>
        <taxon>Teleostei</taxon>
        <taxon>Albuliformes</taxon>
        <taxon>Albulidae</taxon>
        <taxon>Albula</taxon>
    </lineage>
</organism>
<evidence type="ECO:0000256" key="1">
    <source>
        <dbReference type="SAM" id="MobiDB-lite"/>
    </source>
</evidence>
<proteinExistence type="predicted"/>
<protein>
    <submittedName>
        <fullName evidence="2">Uncharacterized protein</fullName>
    </submittedName>
</protein>
<dbReference type="EMBL" id="JAFBMS010000068">
    <property type="protein sequence ID" value="KAG9338373.1"/>
    <property type="molecule type" value="Genomic_DNA"/>
</dbReference>
<gene>
    <name evidence="2" type="ORF">JZ751_025932</name>
</gene>
<keyword evidence="3" id="KW-1185">Reference proteome</keyword>
<dbReference type="AlphaFoldDB" id="A0A8T2ND37"/>
<feature type="region of interest" description="Disordered" evidence="1">
    <location>
        <begin position="24"/>
        <end position="63"/>
    </location>
</feature>
<evidence type="ECO:0000313" key="3">
    <source>
        <dbReference type="Proteomes" id="UP000824540"/>
    </source>
</evidence>
<name>A0A8T2ND37_9TELE</name>
<comment type="caution">
    <text evidence="2">The sequence shown here is derived from an EMBL/GenBank/DDBJ whole genome shotgun (WGS) entry which is preliminary data.</text>
</comment>
<reference evidence="2" key="1">
    <citation type="thesis" date="2021" institute="BYU ScholarsArchive" country="Provo, UT, USA">
        <title>Applications of and Algorithms for Genome Assembly and Genomic Analyses with an Emphasis on Marine Teleosts.</title>
        <authorList>
            <person name="Pickett B.D."/>
        </authorList>
    </citation>
    <scope>NUCLEOTIDE SEQUENCE</scope>
    <source>
        <strain evidence="2">HI-2016</strain>
    </source>
</reference>